<evidence type="ECO:0000256" key="1">
    <source>
        <dbReference type="ARBA" id="ARBA00005939"/>
    </source>
</evidence>
<sequence>MDKILSLLKDQDIKTPSEPQTTTLPVGLDLSKISQNVIDQVRNEYLATKKNQEIKNATSITPEVLSAISRLVKETNLIDTLKQCKSRQDKKERELYAHRESIRERYRKQKDGVLAKQLIGVQKVDKELKQIENEMSKELHRMDLQIIKDMDTEVKHLQQAFSKLDVPFFKVTNDPQDIKLQQKVLFILQDMI</sequence>
<dbReference type="InterPro" id="IPR010849">
    <property type="entry name" value="Gonadal"/>
</dbReference>
<comment type="caution">
    <text evidence="2">The sequence shown here is derived from an EMBL/GenBank/DDBJ whole genome shotgun (WGS) entry which is preliminary data.</text>
</comment>
<comment type="similarity">
    <text evidence="1">Belongs to the gonadal family.</text>
</comment>
<evidence type="ECO:0000313" key="2">
    <source>
        <dbReference type="EMBL" id="RCH79595.1"/>
    </source>
</evidence>
<organism evidence="2 3">
    <name type="scientific">Rhizopus stolonifer</name>
    <name type="common">Rhizopus nigricans</name>
    <dbReference type="NCBI Taxonomy" id="4846"/>
    <lineage>
        <taxon>Eukaryota</taxon>
        <taxon>Fungi</taxon>
        <taxon>Fungi incertae sedis</taxon>
        <taxon>Mucoromycota</taxon>
        <taxon>Mucoromycotina</taxon>
        <taxon>Mucoromycetes</taxon>
        <taxon>Mucorales</taxon>
        <taxon>Mucorineae</taxon>
        <taxon>Rhizopodaceae</taxon>
        <taxon>Rhizopus</taxon>
    </lineage>
</organism>
<dbReference type="PANTHER" id="PTHR13054:SF2">
    <property type="entry name" value="PROTEIN DGCR6"/>
    <property type="match status" value="1"/>
</dbReference>
<dbReference type="OrthoDB" id="21617at2759"/>
<name>A0A367IPK7_RHIST</name>
<proteinExistence type="inferred from homology"/>
<accession>A0A367IPK7</accession>
<dbReference type="STRING" id="4846.A0A367IPK7"/>
<dbReference type="EMBL" id="PJQM01006485">
    <property type="protein sequence ID" value="RCH79595.1"/>
    <property type="molecule type" value="Genomic_DNA"/>
</dbReference>
<protein>
    <submittedName>
        <fullName evidence="2">Uncharacterized protein</fullName>
    </submittedName>
</protein>
<dbReference type="AlphaFoldDB" id="A0A367IPK7"/>
<gene>
    <name evidence="2" type="ORF">CU098_003042</name>
</gene>
<dbReference type="PANTHER" id="PTHR13054">
    <property type="entry name" value="DIGEORGE SYNDROME CRITICAL REGION 6 DGCR6 FAMILY MEMBER"/>
    <property type="match status" value="1"/>
</dbReference>
<reference evidence="2 3" key="1">
    <citation type="journal article" date="2018" name="G3 (Bethesda)">
        <title>Phylogenetic and Phylogenomic Definition of Rhizopus Species.</title>
        <authorList>
            <person name="Gryganskyi A.P."/>
            <person name="Golan J."/>
            <person name="Dolatabadi S."/>
            <person name="Mondo S."/>
            <person name="Robb S."/>
            <person name="Idnurm A."/>
            <person name="Muszewska A."/>
            <person name="Steczkiewicz K."/>
            <person name="Masonjones S."/>
            <person name="Liao H.L."/>
            <person name="Gajdeczka M.T."/>
            <person name="Anike F."/>
            <person name="Vuek A."/>
            <person name="Anishchenko I.M."/>
            <person name="Voigt K."/>
            <person name="de Hoog G.S."/>
            <person name="Smith M.E."/>
            <person name="Heitman J."/>
            <person name="Vilgalys R."/>
            <person name="Stajich J.E."/>
        </authorList>
    </citation>
    <scope>NUCLEOTIDE SEQUENCE [LARGE SCALE GENOMIC DNA]</scope>
    <source>
        <strain evidence="2 3">LSU 92-RS-03</strain>
    </source>
</reference>
<dbReference type="Proteomes" id="UP000253551">
    <property type="component" value="Unassembled WGS sequence"/>
</dbReference>
<keyword evidence="3" id="KW-1185">Reference proteome</keyword>
<evidence type="ECO:0000313" key="3">
    <source>
        <dbReference type="Proteomes" id="UP000253551"/>
    </source>
</evidence>